<dbReference type="InterPro" id="IPR055355">
    <property type="entry name" value="ZP-C"/>
</dbReference>
<feature type="region of interest" description="Disordered" evidence="3">
    <location>
        <begin position="576"/>
        <end position="597"/>
    </location>
</feature>
<evidence type="ECO:0000313" key="6">
    <source>
        <dbReference type="Proteomes" id="UP001460270"/>
    </source>
</evidence>
<accession>A0AAW0NEY3</accession>
<dbReference type="InterPro" id="IPR014853">
    <property type="entry name" value="VWF/SSPO/ZAN-like_Cys-rich_dom"/>
</dbReference>
<gene>
    <name evidence="5" type="ORF">WMY93_020886</name>
</gene>
<evidence type="ECO:0000256" key="2">
    <source>
        <dbReference type="ARBA" id="ARBA00023157"/>
    </source>
</evidence>
<name>A0AAW0NEY3_9GOBI</name>
<dbReference type="AlphaFoldDB" id="A0AAW0NEY3"/>
<keyword evidence="6" id="KW-1185">Reference proteome</keyword>
<dbReference type="InterPro" id="IPR042235">
    <property type="entry name" value="ZP-C_dom"/>
</dbReference>
<dbReference type="PROSITE" id="PS51034">
    <property type="entry name" value="ZP_2"/>
    <property type="match status" value="1"/>
</dbReference>
<evidence type="ECO:0000313" key="5">
    <source>
        <dbReference type="EMBL" id="KAK7895561.1"/>
    </source>
</evidence>
<dbReference type="PANTHER" id="PTHR14002">
    <property type="entry name" value="ENDOGLIN/TGF-BETA RECEPTOR TYPE III"/>
    <property type="match status" value="1"/>
</dbReference>
<dbReference type="SMART" id="SM00832">
    <property type="entry name" value="C8"/>
    <property type="match status" value="1"/>
</dbReference>
<dbReference type="Gene3D" id="2.60.40.3210">
    <property type="entry name" value="Zona pellucida, ZP-N domain"/>
    <property type="match status" value="1"/>
</dbReference>
<comment type="caution">
    <text evidence="5">The sequence shown here is derived from an EMBL/GenBank/DDBJ whole genome shotgun (WGS) entry which is preliminary data.</text>
</comment>
<keyword evidence="2" id="KW-1015">Disulfide bond</keyword>
<reference evidence="6" key="1">
    <citation type="submission" date="2024-04" db="EMBL/GenBank/DDBJ databases">
        <title>Salinicola lusitanus LLJ914,a marine bacterium isolated from the Okinawa Trough.</title>
        <authorList>
            <person name="Li J."/>
        </authorList>
    </citation>
    <scope>NUCLEOTIDE SEQUENCE [LARGE SCALE GENOMIC DNA]</scope>
</reference>
<evidence type="ECO:0000256" key="1">
    <source>
        <dbReference type="ARBA" id="ARBA00022729"/>
    </source>
</evidence>
<evidence type="ECO:0000256" key="3">
    <source>
        <dbReference type="SAM" id="MobiDB-lite"/>
    </source>
</evidence>
<evidence type="ECO:0000259" key="4">
    <source>
        <dbReference type="PROSITE" id="PS51034"/>
    </source>
</evidence>
<dbReference type="InterPro" id="IPR055356">
    <property type="entry name" value="ZP-N"/>
</dbReference>
<protein>
    <recommendedName>
        <fullName evidence="4">ZP domain-containing protein</fullName>
    </recommendedName>
</protein>
<dbReference type="Pfam" id="PF00100">
    <property type="entry name" value="Zona_pellucida"/>
    <property type="match status" value="1"/>
</dbReference>
<organism evidence="5 6">
    <name type="scientific">Mugilogobius chulae</name>
    <name type="common">yellowstripe goby</name>
    <dbReference type="NCBI Taxonomy" id="88201"/>
    <lineage>
        <taxon>Eukaryota</taxon>
        <taxon>Metazoa</taxon>
        <taxon>Chordata</taxon>
        <taxon>Craniata</taxon>
        <taxon>Vertebrata</taxon>
        <taxon>Euteleostomi</taxon>
        <taxon>Actinopterygii</taxon>
        <taxon>Neopterygii</taxon>
        <taxon>Teleostei</taxon>
        <taxon>Neoteleostei</taxon>
        <taxon>Acanthomorphata</taxon>
        <taxon>Gobiaria</taxon>
        <taxon>Gobiiformes</taxon>
        <taxon>Gobioidei</taxon>
        <taxon>Gobiidae</taxon>
        <taxon>Gobionellinae</taxon>
        <taxon>Mugilogobius</taxon>
    </lineage>
</organism>
<dbReference type="SMART" id="SM00241">
    <property type="entry name" value="ZP"/>
    <property type="match status" value="1"/>
</dbReference>
<dbReference type="Proteomes" id="UP001460270">
    <property type="component" value="Unassembled WGS sequence"/>
</dbReference>
<proteinExistence type="predicted"/>
<dbReference type="Gene3D" id="2.60.40.4100">
    <property type="entry name" value="Zona pellucida, ZP-C domain"/>
    <property type="match status" value="1"/>
</dbReference>
<feature type="domain" description="ZP" evidence="4">
    <location>
        <begin position="273"/>
        <end position="529"/>
    </location>
</feature>
<dbReference type="Pfam" id="PF08742">
    <property type="entry name" value="C8"/>
    <property type="match status" value="1"/>
</dbReference>
<sequence length="597" mass="63732">MVCDKGECAVESLCSVIGSQLIDFKSATASIPDRCAYTLLEETQGIKVVGVFKERRRKDTNLVDHLVITYDSNIILLARGTVKLDGTVVDDLSTAAFPKQITVTKTATEMTLTYSTVLVLVFDGDSVVLNVKDSSVVSGGACSDSTKLAAAKDGSLSSQGCDTAETEAADATIDAAAMNAQCDLLTGSPFSDCNALIDPTGIIKACKEFLGNYGSKDTTDCAFHQAYATICGMAKVTLTDWRTTAQCVSSAGQCLETACVSHEFCGLVGSEPKCLCRAIMKSAFTGNSVGGPTVCSGSSASLNLAICTVDPVHGILNFAFDSTNECGTEVKTENSQMIFSNQVQLTTADDIQQGAVITRHDQFQVDFSCYYSLPEVKNVALKIKSGSVVDTVTSGEWTYTLTMTAYENEDRSTEIAQNTEILLDQPVWVELKTDGLDENLVSIVTTSCWATSEKDKDATLKYDLIITPGCPNGQDSSVKVDGNGLGTSMFFSFNMFQFTGKSSDVYLHCEVSLCAKSDKSPCAPAVSGRHTELTVFDLIFCVAGLHWTGKAPQVPEVPQVLLKDPNPGLISMSWTKVATTRETNRADQGPQPDQGPS</sequence>
<dbReference type="InterPro" id="IPR001507">
    <property type="entry name" value="ZP_dom"/>
</dbReference>
<dbReference type="PANTHER" id="PTHR14002:SF50">
    <property type="entry name" value="ALPHA-TECTORIN-LIKE-RELATED"/>
    <property type="match status" value="1"/>
</dbReference>
<dbReference type="EMBL" id="JBBPFD010000015">
    <property type="protein sequence ID" value="KAK7895561.1"/>
    <property type="molecule type" value="Genomic_DNA"/>
</dbReference>
<dbReference type="Pfam" id="PF23344">
    <property type="entry name" value="ZP-N"/>
    <property type="match status" value="1"/>
</dbReference>
<keyword evidence="1" id="KW-0732">Signal</keyword>